<reference evidence="4" key="1">
    <citation type="submission" date="2020-10" db="EMBL/GenBank/DDBJ databases">
        <title>Taxonomic study of unclassified bacteria belonging to the class Ktedonobacteria.</title>
        <authorList>
            <person name="Yabe S."/>
            <person name="Wang C.M."/>
            <person name="Zheng Y."/>
            <person name="Sakai Y."/>
            <person name="Cavaletti L."/>
            <person name="Monciardini P."/>
            <person name="Donadio S."/>
        </authorList>
    </citation>
    <scope>NUCLEOTIDE SEQUENCE</scope>
    <source>
        <strain evidence="4">SOSP1-1</strain>
    </source>
</reference>
<evidence type="ECO:0008006" key="6">
    <source>
        <dbReference type="Google" id="ProtNLM"/>
    </source>
</evidence>
<dbReference type="Pfam" id="PF01385">
    <property type="entry name" value="OrfB_IS605"/>
    <property type="match status" value="1"/>
</dbReference>
<name>A0A8J3MVY2_9CHLR</name>
<dbReference type="Proteomes" id="UP000612362">
    <property type="component" value="Unassembled WGS sequence"/>
</dbReference>
<comment type="caution">
    <text evidence="4">The sequence shown here is derived from an EMBL/GenBank/DDBJ whole genome shotgun (WGS) entry which is preliminary data.</text>
</comment>
<dbReference type="EMBL" id="BNJF01000006">
    <property type="protein sequence ID" value="GHO49795.1"/>
    <property type="molecule type" value="Genomic_DNA"/>
</dbReference>
<accession>A0A8J3MVY2</accession>
<evidence type="ECO:0000259" key="3">
    <source>
        <dbReference type="Pfam" id="PF12323"/>
    </source>
</evidence>
<feature type="region of interest" description="Disordered" evidence="1">
    <location>
        <begin position="233"/>
        <end position="252"/>
    </location>
</feature>
<dbReference type="NCBIfam" id="NF040570">
    <property type="entry name" value="guided_TnpB"/>
    <property type="match status" value="1"/>
</dbReference>
<feature type="domain" description="Transposase putative helix-turn-helix" evidence="3">
    <location>
        <begin position="1"/>
        <end position="45"/>
    </location>
</feature>
<dbReference type="InterPro" id="IPR021027">
    <property type="entry name" value="Transposase_put_HTH"/>
</dbReference>
<sequence>MARGYRVELDLNNTQQTLCRKHAGAARWAYNYGLRRKQACYKAGQPTPSAIDLHREINALKHSEIPWAYEVSKCAFQEALRDLDQAFKHFFRKCRIKKEGTWKGKCGYPRFKSRKKAIGGCRFTGTIRVFHDAIQVPRLGVLRLKEHGYLPTTVKITSATISEKAGRWSVSICVHHASHADGLPLLGEEEEGLRPATGEAIGVDLGGKMLATLSDGRTFENPKALRKKITALKRASRRHSRKHKGSVNRKKARMRLARMHARIAHVRQNALHQATAQIVARTRARSRATSCDRPRGCAYCRYAQEPQVGQSHRRCGDVRVQAADPLQSRTGRDQGGSGFPLGTLFKNLFVLWLDQ</sequence>
<evidence type="ECO:0000259" key="2">
    <source>
        <dbReference type="Pfam" id="PF01385"/>
    </source>
</evidence>
<organism evidence="4 5">
    <name type="scientific">Ktedonospora formicarum</name>
    <dbReference type="NCBI Taxonomy" id="2778364"/>
    <lineage>
        <taxon>Bacteria</taxon>
        <taxon>Bacillati</taxon>
        <taxon>Chloroflexota</taxon>
        <taxon>Ktedonobacteria</taxon>
        <taxon>Ktedonobacterales</taxon>
        <taxon>Ktedonobacteraceae</taxon>
        <taxon>Ktedonospora</taxon>
    </lineage>
</organism>
<dbReference type="AlphaFoldDB" id="A0A8J3MVY2"/>
<protein>
    <recommendedName>
        <fullName evidence="6">Transposase</fullName>
    </recommendedName>
</protein>
<dbReference type="InterPro" id="IPR001959">
    <property type="entry name" value="Transposase"/>
</dbReference>
<evidence type="ECO:0000256" key="1">
    <source>
        <dbReference type="SAM" id="MobiDB-lite"/>
    </source>
</evidence>
<evidence type="ECO:0000313" key="5">
    <source>
        <dbReference type="Proteomes" id="UP000612362"/>
    </source>
</evidence>
<keyword evidence="5" id="KW-1185">Reference proteome</keyword>
<proteinExistence type="predicted"/>
<feature type="domain" description="Probable transposase IS891/IS1136/IS1341" evidence="2">
    <location>
        <begin position="194"/>
        <end position="281"/>
    </location>
</feature>
<evidence type="ECO:0000313" key="4">
    <source>
        <dbReference type="EMBL" id="GHO49795.1"/>
    </source>
</evidence>
<dbReference type="Pfam" id="PF12323">
    <property type="entry name" value="HTH_OrfB_IS605"/>
    <property type="match status" value="1"/>
</dbReference>
<gene>
    <name evidence="4" type="ORF">KSX_79580</name>
</gene>